<reference evidence="1 2" key="1">
    <citation type="submission" date="2016-03" db="EMBL/GenBank/DDBJ databases">
        <title>Comparative genomics of the ectomycorrhizal sister species Rhizopogon vinicolor and Rhizopogon vesiculosus (Basidiomycota: Boletales) reveals a divergence of the mating type B locus.</title>
        <authorList>
            <person name="Mujic A.B."/>
            <person name="Kuo A."/>
            <person name="Tritt A."/>
            <person name="Lipzen A."/>
            <person name="Chen C."/>
            <person name="Johnson J."/>
            <person name="Sharma A."/>
            <person name="Barry K."/>
            <person name="Grigoriev I.V."/>
            <person name="Spatafora J.W."/>
        </authorList>
    </citation>
    <scope>NUCLEOTIDE SEQUENCE [LARGE SCALE GENOMIC DNA]</scope>
    <source>
        <strain evidence="1 2">AM-OR11-056</strain>
    </source>
</reference>
<dbReference type="Proteomes" id="UP000183567">
    <property type="component" value="Unassembled WGS sequence"/>
</dbReference>
<proteinExistence type="predicted"/>
<keyword evidence="2" id="KW-1185">Reference proteome</keyword>
<dbReference type="AlphaFoldDB" id="A0A1J8QF79"/>
<dbReference type="EMBL" id="LVVM01000615">
    <property type="protein sequence ID" value="OJA20342.1"/>
    <property type="molecule type" value="Genomic_DNA"/>
</dbReference>
<dbReference type="GO" id="GO:0000176">
    <property type="term" value="C:nuclear exosome (RNase complex)"/>
    <property type="evidence" value="ECO:0007669"/>
    <property type="project" value="UniProtKB-ARBA"/>
</dbReference>
<protein>
    <submittedName>
        <fullName evidence="1">Uncharacterized protein</fullName>
    </submittedName>
</protein>
<dbReference type="InterPro" id="IPR020568">
    <property type="entry name" value="Ribosomal_Su5_D2-typ_SF"/>
</dbReference>
<comment type="caution">
    <text evidence="1">The sequence shown here is derived from an EMBL/GenBank/DDBJ whole genome shotgun (WGS) entry which is preliminary data.</text>
</comment>
<accession>A0A1J8QF79</accession>
<evidence type="ECO:0000313" key="2">
    <source>
        <dbReference type="Proteomes" id="UP000183567"/>
    </source>
</evidence>
<gene>
    <name evidence="1" type="ORF">AZE42_11974</name>
</gene>
<dbReference type="SUPFAM" id="SSF54211">
    <property type="entry name" value="Ribosomal protein S5 domain 2-like"/>
    <property type="match status" value="1"/>
</dbReference>
<organism evidence="1 2">
    <name type="scientific">Rhizopogon vesiculosus</name>
    <dbReference type="NCBI Taxonomy" id="180088"/>
    <lineage>
        <taxon>Eukaryota</taxon>
        <taxon>Fungi</taxon>
        <taxon>Dikarya</taxon>
        <taxon>Basidiomycota</taxon>
        <taxon>Agaricomycotina</taxon>
        <taxon>Agaricomycetes</taxon>
        <taxon>Agaricomycetidae</taxon>
        <taxon>Boletales</taxon>
        <taxon>Suillineae</taxon>
        <taxon>Rhizopogonaceae</taxon>
        <taxon>Rhizopogon</taxon>
    </lineage>
</organism>
<evidence type="ECO:0000313" key="1">
    <source>
        <dbReference type="EMBL" id="OJA20342.1"/>
    </source>
</evidence>
<dbReference type="STRING" id="180088.A0A1J8QF79"/>
<dbReference type="InterPro" id="IPR027408">
    <property type="entry name" value="PNPase/RNase_PH_dom_sf"/>
</dbReference>
<name>A0A1J8QF79_9AGAM</name>
<sequence length="68" mass="7458">MADGFALVCMGDTTLGYGIKAETADTDLDLPEQGVLVPNHDLPAIYSPKFKPGLQQKRFFVCDRILQS</sequence>
<dbReference type="OrthoDB" id="45882at2759"/>
<dbReference type="Gene3D" id="3.30.230.70">
    <property type="entry name" value="GHMP Kinase, N-terminal domain"/>
    <property type="match status" value="1"/>
</dbReference>